<feature type="domain" description="Amidohydrolase-related" evidence="1">
    <location>
        <begin position="10"/>
        <end position="93"/>
    </location>
</feature>
<dbReference type="InterPro" id="IPR011059">
    <property type="entry name" value="Metal-dep_hydrolase_composite"/>
</dbReference>
<name>W9IQA1_FUSOX</name>
<dbReference type="InterPro" id="IPR006680">
    <property type="entry name" value="Amidohydro-rel"/>
</dbReference>
<dbReference type="OrthoDB" id="194468at2759"/>
<dbReference type="SUPFAM" id="SSF51338">
    <property type="entry name" value="Composite domain of metallo-dependent hydrolases"/>
    <property type="match status" value="1"/>
</dbReference>
<accession>W9IQA1</accession>
<dbReference type="Gene3D" id="2.30.40.10">
    <property type="entry name" value="Urease, subunit C, domain 1"/>
    <property type="match status" value="1"/>
</dbReference>
<protein>
    <recommendedName>
        <fullName evidence="1">Amidohydrolase-related domain-containing protein</fullName>
    </recommendedName>
</protein>
<dbReference type="Gene3D" id="3.20.20.140">
    <property type="entry name" value="Metal-dependent hydrolases"/>
    <property type="match status" value="1"/>
</dbReference>
<dbReference type="GO" id="GO:0016810">
    <property type="term" value="F:hydrolase activity, acting on carbon-nitrogen (but not peptide) bonds"/>
    <property type="evidence" value="ECO:0007669"/>
    <property type="project" value="InterPro"/>
</dbReference>
<evidence type="ECO:0000259" key="1">
    <source>
        <dbReference type="Pfam" id="PF01979"/>
    </source>
</evidence>
<sequence length="111" mass="12013">MPSSELLAGGKDGMVLSIYGVDDAVKAGLTPLQAIDAGTISSAETLGRLTPQKGLVRVGWDADLIALDEDPLENIHLFDSEKNIKYVWKGGMLVKSPTGQMIWPPKRESYK</sequence>
<dbReference type="PANTHER" id="PTHR43135">
    <property type="entry name" value="ALPHA-D-RIBOSE 1-METHYLPHOSPHONATE 5-TRIPHOSPHATE DIPHOSPHATASE"/>
    <property type="match status" value="1"/>
</dbReference>
<dbReference type="AlphaFoldDB" id="W9IQA1"/>
<reference evidence="2 3" key="1">
    <citation type="submission" date="2011-06" db="EMBL/GenBank/DDBJ databases">
        <title>The Genome Sequence of Fusarium oxysporum FOSC 3-a.</title>
        <authorList>
            <consortium name="The Broad Institute Genome Sequencing Platform"/>
            <person name="Ma L.-J."/>
            <person name="Gale L.R."/>
            <person name="Schwartz D.C."/>
            <person name="Zhou S."/>
            <person name="Corby-Kistler H."/>
            <person name="Young S.K."/>
            <person name="Zeng Q."/>
            <person name="Gargeya S."/>
            <person name="Fitzgerald M."/>
            <person name="Haas B."/>
            <person name="Abouelleil A."/>
            <person name="Alvarado L."/>
            <person name="Arachchi H.M."/>
            <person name="Berlin A."/>
            <person name="Brown A."/>
            <person name="Chapman S.B."/>
            <person name="Chen Z."/>
            <person name="Dunbar C."/>
            <person name="Freedman E."/>
            <person name="Gearin G."/>
            <person name="Gellesch M."/>
            <person name="Goldberg J."/>
            <person name="Griggs A."/>
            <person name="Gujja S."/>
            <person name="Heiman D."/>
            <person name="Howarth C."/>
            <person name="Larson L."/>
            <person name="Lui A."/>
            <person name="MacDonald P.J.P."/>
            <person name="Mehta T."/>
            <person name="Montmayeur A."/>
            <person name="Murphy C."/>
            <person name="Neiman D."/>
            <person name="Pearson M."/>
            <person name="Priest M."/>
            <person name="Roberts A."/>
            <person name="Saif S."/>
            <person name="Shea T."/>
            <person name="Shenoy N."/>
            <person name="Sisk P."/>
            <person name="Stolte C."/>
            <person name="Sykes S."/>
            <person name="Wortman J."/>
            <person name="Nusbaum C."/>
            <person name="Birren B."/>
        </authorList>
    </citation>
    <scope>NUCLEOTIDE SEQUENCE [LARGE SCALE GENOMIC DNA]</scope>
    <source>
        <strain evidence="3">FOSC 3-a</strain>
    </source>
</reference>
<organism evidence="2 3">
    <name type="scientific">Fusarium oxysporum NRRL 32931</name>
    <dbReference type="NCBI Taxonomy" id="660029"/>
    <lineage>
        <taxon>Eukaryota</taxon>
        <taxon>Fungi</taxon>
        <taxon>Dikarya</taxon>
        <taxon>Ascomycota</taxon>
        <taxon>Pezizomycotina</taxon>
        <taxon>Sordariomycetes</taxon>
        <taxon>Hypocreomycetidae</taxon>
        <taxon>Hypocreales</taxon>
        <taxon>Nectriaceae</taxon>
        <taxon>Fusarium</taxon>
        <taxon>Fusarium oxysporum species complex</taxon>
    </lineage>
</organism>
<evidence type="ECO:0000313" key="3">
    <source>
        <dbReference type="Proteomes" id="UP000030753"/>
    </source>
</evidence>
<dbReference type="PANTHER" id="PTHR43135:SF3">
    <property type="entry name" value="ALPHA-D-RIBOSE 1-METHYLPHOSPHONATE 5-TRIPHOSPHATE DIPHOSPHATASE"/>
    <property type="match status" value="1"/>
</dbReference>
<proteinExistence type="predicted"/>
<dbReference type="Pfam" id="PF01979">
    <property type="entry name" value="Amidohydro_1"/>
    <property type="match status" value="1"/>
</dbReference>
<dbReference type="HOGENOM" id="CLU_2158464_0_0_1"/>
<dbReference type="EMBL" id="JH717841">
    <property type="protein sequence ID" value="EWY94914.1"/>
    <property type="molecule type" value="Genomic_DNA"/>
</dbReference>
<dbReference type="Proteomes" id="UP000030753">
    <property type="component" value="Unassembled WGS sequence"/>
</dbReference>
<gene>
    <name evidence="2" type="ORF">FOYG_04063</name>
</gene>
<dbReference type="InterPro" id="IPR051781">
    <property type="entry name" value="Metallo-dep_Hydrolase"/>
</dbReference>
<evidence type="ECO:0000313" key="2">
    <source>
        <dbReference type="EMBL" id="EWY94914.1"/>
    </source>
</evidence>